<protein>
    <submittedName>
        <fullName evidence="1">DUF3572 domain-containing protein</fullName>
    </submittedName>
</protein>
<dbReference type="RefSeq" id="WP_302075935.1">
    <property type="nucleotide sequence ID" value="NZ_JAUKWQ010000001.1"/>
</dbReference>
<proteinExistence type="predicted"/>
<dbReference type="Pfam" id="PF12096">
    <property type="entry name" value="DUF3572"/>
    <property type="match status" value="1"/>
</dbReference>
<keyword evidence="2" id="KW-1185">Reference proteome</keyword>
<dbReference type="EMBL" id="JAUKWQ010000001">
    <property type="protein sequence ID" value="MDO1581852.1"/>
    <property type="molecule type" value="Genomic_DNA"/>
</dbReference>
<organism evidence="1 2">
    <name type="scientific">Rhizobium oryzicola</name>
    <dbReference type="NCBI Taxonomy" id="1232668"/>
    <lineage>
        <taxon>Bacteria</taxon>
        <taxon>Pseudomonadati</taxon>
        <taxon>Pseudomonadota</taxon>
        <taxon>Alphaproteobacteria</taxon>
        <taxon>Hyphomicrobiales</taxon>
        <taxon>Rhizobiaceae</taxon>
        <taxon>Rhizobium/Agrobacterium group</taxon>
        <taxon>Rhizobium</taxon>
    </lineage>
</organism>
<evidence type="ECO:0000313" key="2">
    <source>
        <dbReference type="Proteomes" id="UP001169006"/>
    </source>
</evidence>
<reference evidence="1" key="1">
    <citation type="journal article" date="2015" name="Int. J. Syst. Evol. Microbiol.">
        <title>Rhizobium oryzicola sp. nov., potential plant-growth-promoting endophytic bacteria isolated from rice roots.</title>
        <authorList>
            <person name="Zhang X.X."/>
            <person name="Gao J.S."/>
            <person name="Cao Y.H."/>
            <person name="Sheirdil R.A."/>
            <person name="Wang X.C."/>
            <person name="Zhang L."/>
        </authorList>
    </citation>
    <scope>NUCLEOTIDE SEQUENCE</scope>
    <source>
        <strain evidence="1">05753</strain>
    </source>
</reference>
<gene>
    <name evidence="1" type="ORF">Q2T52_07055</name>
</gene>
<dbReference type="InterPro" id="IPR021955">
    <property type="entry name" value="DUF3572"/>
</dbReference>
<accession>A0ABT8STT3</accession>
<sequence length="102" mass="11085">MPPYHTTKTALLPKPDETAAAILQWLANDLDMLGRFLAISGMQPNQLRGAINDPGFLAGMIDFVMGHEPTLMAFCEASEWKPEAVVAAWHHYSGPGLGSGEY</sequence>
<comment type="caution">
    <text evidence="1">The sequence shown here is derived from an EMBL/GenBank/DDBJ whole genome shotgun (WGS) entry which is preliminary data.</text>
</comment>
<evidence type="ECO:0000313" key="1">
    <source>
        <dbReference type="EMBL" id="MDO1581852.1"/>
    </source>
</evidence>
<reference evidence="1" key="2">
    <citation type="submission" date="2023-07" db="EMBL/GenBank/DDBJ databases">
        <authorList>
            <person name="Sun H."/>
        </authorList>
    </citation>
    <scope>NUCLEOTIDE SEQUENCE</scope>
    <source>
        <strain evidence="1">05753</strain>
    </source>
</reference>
<dbReference type="Proteomes" id="UP001169006">
    <property type="component" value="Unassembled WGS sequence"/>
</dbReference>
<name>A0ABT8STT3_9HYPH</name>